<dbReference type="AlphaFoldDB" id="A0AAP0DDY0"/>
<dbReference type="GO" id="GO:0005829">
    <property type="term" value="C:cytosol"/>
    <property type="evidence" value="ECO:0007669"/>
    <property type="project" value="TreeGrafter"/>
</dbReference>
<proteinExistence type="inferred from homology"/>
<evidence type="ECO:0008006" key="7">
    <source>
        <dbReference type="Google" id="ProtNLM"/>
    </source>
</evidence>
<evidence type="ECO:0000313" key="5">
    <source>
        <dbReference type="EMBL" id="KAK9073361.1"/>
    </source>
</evidence>
<feature type="compositionally biased region" description="Basic and acidic residues" evidence="4">
    <location>
        <begin position="596"/>
        <end position="640"/>
    </location>
</feature>
<accession>A0AAP0DDY0</accession>
<dbReference type="Pfam" id="PF05701">
    <property type="entry name" value="WEMBL"/>
    <property type="match status" value="1"/>
</dbReference>
<protein>
    <recommendedName>
        <fullName evidence="7">Paramyosin</fullName>
    </recommendedName>
</protein>
<comment type="similarity">
    <text evidence="1">Belongs to the WEB family.</text>
</comment>
<dbReference type="EMBL" id="JBCNJP010000009">
    <property type="protein sequence ID" value="KAK9073361.1"/>
    <property type="molecule type" value="Genomic_DNA"/>
</dbReference>
<keyword evidence="6" id="KW-1185">Reference proteome</keyword>
<dbReference type="PANTHER" id="PTHR32054">
    <property type="entry name" value="HEAVY CHAIN, PUTATIVE, EXPRESSED-RELATED-RELATED"/>
    <property type="match status" value="1"/>
</dbReference>
<sequence length="668" mass="75271">MDEAKVWEKYSNSCPEANPGDLYSPVTFVTPGSSSGRKMVDVSPNVHADGSNKQLQRNGSKVGHIHTAAPFESVTEVVSKFSVIADWKAHRAQTNERRKFIEQELEKAQEEILVFKLKSEMAEQEQEQALKDLENTKRLILELKLNLERAQTEERQAKQDSELTQLLLQEVEQGIPDESSVAAKTQLEVAKARHQAAASELITATNELEETRKDYEIIISERDSATEKAEEAVSTAKELEGEVENLTLQLITTKESIEYIHAWHLEAVEQRIQEANQQDEEMLTVDHELKQTEEELEKVKQQIALAEDQKSKLETASGLLQNLKGELAVYLQGRMPGEEDSEKFTRKDIQSGVGIAKKNLDELNHNIERTTEEITSLKAVAKTLTEKLECEKQVLTNIRKQKELEAEAIVNLESELKRTRLELDNSRRNEKEALEKLVELPNRLQKVTKETENAKLFAEGAGLVFRKAKEAADEAKNALSSLSGQLAMTEKEIEAARAQEKLALGAISALHESESARCMKTVDPKDGITITLEEYYELSKRAHEAEEAGSKRVAEATTEMDEAKESETQSLNKLTELNSEIVAQKEALNVALQKAEMAKESKSEMDKESKSDKEEEVEKQNGETQKDLKHDLTTADEGKSVKKKRSLFMPKFSFMFMGKKKPNLHKNS</sequence>
<dbReference type="GO" id="GO:0009903">
    <property type="term" value="P:chloroplast avoidance movement"/>
    <property type="evidence" value="ECO:0007669"/>
    <property type="project" value="TreeGrafter"/>
</dbReference>
<reference evidence="5 6" key="1">
    <citation type="submission" date="2024-04" db="EMBL/GenBank/DDBJ databases">
        <title>The reference genome of an endangered Asteraceae, Deinandra increscens subsp. villosa, native to the Central Coast of California.</title>
        <authorList>
            <person name="Guilliams M."/>
            <person name="Hasenstab-Lehman K."/>
            <person name="Meyer R."/>
            <person name="Mcevoy S."/>
        </authorList>
    </citation>
    <scope>NUCLEOTIDE SEQUENCE [LARGE SCALE GENOMIC DNA]</scope>
    <source>
        <tissue evidence="5">Leaf</tissue>
    </source>
</reference>
<feature type="compositionally biased region" description="Basic and acidic residues" evidence="4">
    <location>
        <begin position="543"/>
        <end position="554"/>
    </location>
</feature>
<evidence type="ECO:0000313" key="6">
    <source>
        <dbReference type="Proteomes" id="UP001408789"/>
    </source>
</evidence>
<dbReference type="Proteomes" id="UP001408789">
    <property type="component" value="Unassembled WGS sequence"/>
</dbReference>
<feature type="coiled-coil region" evidence="3">
    <location>
        <begin position="465"/>
        <end position="499"/>
    </location>
</feature>
<evidence type="ECO:0000256" key="3">
    <source>
        <dbReference type="SAM" id="Coils"/>
    </source>
</evidence>
<comment type="caution">
    <text evidence="5">The sequence shown here is derived from an EMBL/GenBank/DDBJ whole genome shotgun (WGS) entry which is preliminary data.</text>
</comment>
<dbReference type="InterPro" id="IPR008545">
    <property type="entry name" value="Web"/>
</dbReference>
<feature type="coiled-coil region" evidence="3">
    <location>
        <begin position="91"/>
        <end position="160"/>
    </location>
</feature>
<dbReference type="PANTHER" id="PTHR32054:SF89">
    <property type="entry name" value="WEB FAMILY, PREFOLDIN-RELATED"/>
    <property type="match status" value="1"/>
</dbReference>
<gene>
    <name evidence="5" type="ORF">SSX86_007685</name>
</gene>
<evidence type="ECO:0000256" key="1">
    <source>
        <dbReference type="ARBA" id="ARBA00005485"/>
    </source>
</evidence>
<dbReference type="GO" id="GO:0009904">
    <property type="term" value="P:chloroplast accumulation movement"/>
    <property type="evidence" value="ECO:0007669"/>
    <property type="project" value="TreeGrafter"/>
</dbReference>
<name>A0AAP0DDY0_9ASTR</name>
<feature type="coiled-coil region" evidence="3">
    <location>
        <begin position="353"/>
        <end position="436"/>
    </location>
</feature>
<evidence type="ECO:0000256" key="4">
    <source>
        <dbReference type="SAM" id="MobiDB-lite"/>
    </source>
</evidence>
<feature type="region of interest" description="Disordered" evidence="4">
    <location>
        <begin position="594"/>
        <end position="642"/>
    </location>
</feature>
<organism evidence="5 6">
    <name type="scientific">Deinandra increscens subsp. villosa</name>
    <dbReference type="NCBI Taxonomy" id="3103831"/>
    <lineage>
        <taxon>Eukaryota</taxon>
        <taxon>Viridiplantae</taxon>
        <taxon>Streptophyta</taxon>
        <taxon>Embryophyta</taxon>
        <taxon>Tracheophyta</taxon>
        <taxon>Spermatophyta</taxon>
        <taxon>Magnoliopsida</taxon>
        <taxon>eudicotyledons</taxon>
        <taxon>Gunneridae</taxon>
        <taxon>Pentapetalae</taxon>
        <taxon>asterids</taxon>
        <taxon>campanulids</taxon>
        <taxon>Asterales</taxon>
        <taxon>Asteraceae</taxon>
        <taxon>Asteroideae</taxon>
        <taxon>Heliantheae alliance</taxon>
        <taxon>Madieae</taxon>
        <taxon>Madiinae</taxon>
        <taxon>Deinandra</taxon>
    </lineage>
</organism>
<keyword evidence="2 3" id="KW-0175">Coiled coil</keyword>
<feature type="coiled-coil region" evidence="3">
    <location>
        <begin position="194"/>
        <end position="326"/>
    </location>
</feature>
<feature type="region of interest" description="Disordered" evidence="4">
    <location>
        <begin position="543"/>
        <end position="571"/>
    </location>
</feature>
<evidence type="ECO:0000256" key="2">
    <source>
        <dbReference type="ARBA" id="ARBA00023054"/>
    </source>
</evidence>